<gene>
    <name evidence="2" type="ORF">RM531_05485</name>
</gene>
<proteinExistence type="predicted"/>
<keyword evidence="1" id="KW-1133">Transmembrane helix</keyword>
<dbReference type="RefSeq" id="WP_311657884.1">
    <property type="nucleotide sequence ID" value="NZ_JAVRHY010000004.1"/>
</dbReference>
<name>A0ABU3B637_9GAMM</name>
<keyword evidence="1" id="KW-0812">Transmembrane</keyword>
<evidence type="ECO:0000313" key="3">
    <source>
        <dbReference type="Proteomes" id="UP001259982"/>
    </source>
</evidence>
<sequence length="423" mass="45246">MNAMVSVDRVRFLVNRFRERLWVRPLTVCLLSIGAAFVAKLFDSTALGAYVPAITSDSIEALLSIMAASMLVIATFSVASMVSAYAAASNTATPRSFSLVVADDASQNALSAFVGAFIFSVVALTAAKNDYFETAGLFILFALTVLVFAVVILTFVRWVDGIARLGRLGSTMDKVEKAAGNALIRRRDAPTMNARVARARPEGATVFATTIGYVQYVDIAALQTWAEAVEARVVVAALPGTFVTPDRPLAYVCDADRDGRADRSGQVADAFQVGDARRFEDDPRFGLVVLSEIAGRALSPAVNDPGTAIDVVGRLVRLFHQWCEPAAARDADSPMYERVEVPRLSVREMFDDAFTAIARDGAGQVEVSVRLQKALRSLASIGDASVRDAARHHRALALARAGSALDQPEDLAAVRDAAGDNAK</sequence>
<feature type="transmembrane region" description="Helical" evidence="1">
    <location>
        <begin position="109"/>
        <end position="127"/>
    </location>
</feature>
<organism evidence="2 3">
    <name type="scientific">Spectribacter acetivorans</name>
    <dbReference type="NCBI Taxonomy" id="3075603"/>
    <lineage>
        <taxon>Bacteria</taxon>
        <taxon>Pseudomonadati</taxon>
        <taxon>Pseudomonadota</taxon>
        <taxon>Gammaproteobacteria</taxon>
        <taxon>Salinisphaerales</taxon>
        <taxon>Salinisphaeraceae</taxon>
        <taxon>Spectribacter</taxon>
    </lineage>
</organism>
<comment type="caution">
    <text evidence="2">The sequence shown here is derived from an EMBL/GenBank/DDBJ whole genome shotgun (WGS) entry which is preliminary data.</text>
</comment>
<feature type="transmembrane region" description="Helical" evidence="1">
    <location>
        <begin position="62"/>
        <end position="88"/>
    </location>
</feature>
<reference evidence="2 3" key="1">
    <citation type="submission" date="2023-09" db="EMBL/GenBank/DDBJ databases">
        <authorList>
            <person name="Rey-Velasco X."/>
        </authorList>
    </citation>
    <scope>NUCLEOTIDE SEQUENCE [LARGE SCALE GENOMIC DNA]</scope>
    <source>
        <strain evidence="2 3">P385</strain>
    </source>
</reference>
<accession>A0ABU3B637</accession>
<keyword evidence="1" id="KW-0472">Membrane</keyword>
<dbReference type="Pfam" id="PF10011">
    <property type="entry name" value="DUF2254"/>
    <property type="match status" value="1"/>
</dbReference>
<keyword evidence="3" id="KW-1185">Reference proteome</keyword>
<feature type="transmembrane region" description="Helical" evidence="1">
    <location>
        <begin position="139"/>
        <end position="159"/>
    </location>
</feature>
<evidence type="ECO:0000313" key="2">
    <source>
        <dbReference type="EMBL" id="MDT0617916.1"/>
    </source>
</evidence>
<protein>
    <submittedName>
        <fullName evidence="2">DUF2254 domain-containing protein</fullName>
    </submittedName>
</protein>
<feature type="transmembrane region" description="Helical" evidence="1">
    <location>
        <begin position="21"/>
        <end position="42"/>
    </location>
</feature>
<dbReference type="Proteomes" id="UP001259982">
    <property type="component" value="Unassembled WGS sequence"/>
</dbReference>
<dbReference type="EMBL" id="JAVRHY010000004">
    <property type="protein sequence ID" value="MDT0617916.1"/>
    <property type="molecule type" value="Genomic_DNA"/>
</dbReference>
<evidence type="ECO:0000256" key="1">
    <source>
        <dbReference type="SAM" id="Phobius"/>
    </source>
</evidence>
<dbReference type="InterPro" id="IPR018723">
    <property type="entry name" value="DUF2254_membrane"/>
</dbReference>